<dbReference type="PANTHER" id="PTHR36215:SF1">
    <property type="entry name" value="BLL4998 PROTEIN"/>
    <property type="match status" value="1"/>
</dbReference>
<keyword evidence="2" id="KW-1185">Reference proteome</keyword>
<comment type="caution">
    <text evidence="1">The sequence shown here is derived from an EMBL/GenBank/DDBJ whole genome shotgun (WGS) entry which is preliminary data.</text>
</comment>
<dbReference type="Proteomes" id="UP000238205">
    <property type="component" value="Unassembled WGS sequence"/>
</dbReference>
<organism evidence="1 2">
    <name type="scientific">Alkalibacterium olivapovliticus</name>
    <dbReference type="NCBI Taxonomy" id="99907"/>
    <lineage>
        <taxon>Bacteria</taxon>
        <taxon>Bacillati</taxon>
        <taxon>Bacillota</taxon>
        <taxon>Bacilli</taxon>
        <taxon>Lactobacillales</taxon>
        <taxon>Carnobacteriaceae</taxon>
        <taxon>Alkalibacterium</taxon>
    </lineage>
</organism>
<proteinExistence type="predicted"/>
<evidence type="ECO:0008006" key="3">
    <source>
        <dbReference type="Google" id="ProtNLM"/>
    </source>
</evidence>
<dbReference type="RefSeq" id="WP_106190871.1">
    <property type="nucleotide sequence ID" value="NZ_PVTO01000003.1"/>
</dbReference>
<dbReference type="SUPFAM" id="SSF47598">
    <property type="entry name" value="Ribbon-helix-helix"/>
    <property type="match status" value="1"/>
</dbReference>
<dbReference type="AlphaFoldDB" id="A0A2T0WA59"/>
<evidence type="ECO:0000313" key="2">
    <source>
        <dbReference type="Proteomes" id="UP000238205"/>
    </source>
</evidence>
<dbReference type="OrthoDB" id="8656394at2"/>
<name>A0A2T0WA59_9LACT</name>
<dbReference type="InterPro" id="IPR041088">
    <property type="entry name" value="RHH_8"/>
</dbReference>
<gene>
    <name evidence="1" type="ORF">CLV38_10316</name>
</gene>
<sequence>MSKKVNEQTEKLTINVNHVDLGKIDLLIENGFFSNRSDFIRTSIRNELNKNDKYLEEKIVSQSFVLGIAKYHKSDFEAYLKDNKLMEMKYIGLLWIDQEVSLEIMKQTVKSINVKGTVIASKEIKDYYGL</sequence>
<protein>
    <recommendedName>
        <fullName evidence="3">CopG family transcriptional regulator</fullName>
    </recommendedName>
</protein>
<dbReference type="EMBL" id="PVTO01000003">
    <property type="protein sequence ID" value="PRY83593.1"/>
    <property type="molecule type" value="Genomic_DNA"/>
</dbReference>
<dbReference type="InterPro" id="IPR010985">
    <property type="entry name" value="Ribbon_hlx_hlx"/>
</dbReference>
<dbReference type="PANTHER" id="PTHR36215">
    <property type="entry name" value="BLL4998 PROTEIN"/>
    <property type="match status" value="1"/>
</dbReference>
<dbReference type="Gene3D" id="1.10.1220.10">
    <property type="entry name" value="Met repressor-like"/>
    <property type="match status" value="1"/>
</dbReference>
<accession>A0A2T0WA59</accession>
<dbReference type="Pfam" id="PF17723">
    <property type="entry name" value="RHH_8"/>
    <property type="match status" value="1"/>
</dbReference>
<dbReference type="InterPro" id="IPR013321">
    <property type="entry name" value="Arc_rbn_hlx_hlx"/>
</dbReference>
<dbReference type="GO" id="GO:0006355">
    <property type="term" value="P:regulation of DNA-templated transcription"/>
    <property type="evidence" value="ECO:0007669"/>
    <property type="project" value="InterPro"/>
</dbReference>
<evidence type="ECO:0000313" key="1">
    <source>
        <dbReference type="EMBL" id="PRY83593.1"/>
    </source>
</evidence>
<reference evidence="1 2" key="1">
    <citation type="submission" date="2018-03" db="EMBL/GenBank/DDBJ databases">
        <title>Genomic Encyclopedia of Archaeal and Bacterial Type Strains, Phase II (KMG-II): from individual species to whole genera.</title>
        <authorList>
            <person name="Goeker M."/>
        </authorList>
    </citation>
    <scope>NUCLEOTIDE SEQUENCE [LARGE SCALE GENOMIC DNA]</scope>
    <source>
        <strain evidence="1 2">DSM 13175</strain>
    </source>
</reference>
<dbReference type="CDD" id="cd22231">
    <property type="entry name" value="RHH_NikR_HicB-like"/>
    <property type="match status" value="1"/>
</dbReference>